<dbReference type="OrthoDB" id="7961613at2759"/>
<dbReference type="InterPro" id="IPR020456">
    <property type="entry name" value="Acylphosphatase"/>
</dbReference>
<keyword evidence="5" id="KW-1185">Reference proteome</keyword>
<comment type="catalytic activity">
    <reaction evidence="1">
        <text>an acyl phosphate + H2O = a carboxylate + phosphate + H(+)</text>
        <dbReference type="Rhea" id="RHEA:14965"/>
        <dbReference type="ChEBI" id="CHEBI:15377"/>
        <dbReference type="ChEBI" id="CHEBI:15378"/>
        <dbReference type="ChEBI" id="CHEBI:29067"/>
        <dbReference type="ChEBI" id="CHEBI:43474"/>
        <dbReference type="ChEBI" id="CHEBI:59918"/>
        <dbReference type="EC" id="3.6.1.7"/>
    </reaction>
</comment>
<dbReference type="Proteomes" id="UP000275078">
    <property type="component" value="Unassembled WGS sequence"/>
</dbReference>
<feature type="active site" evidence="1">
    <location>
        <position position="41"/>
    </location>
</feature>
<name>A0A3N4I571_ASCIM</name>
<sequence length="96" mass="10753">MSASGVQRLSFLVHGRVQGVCYRQFTKDAAVERKLTGWVRNTDNEKVEGEVQGASDIVKGFVKELHKGPKHARVDKVDTKELDSIDGENGFEIRRP</sequence>
<dbReference type="STRING" id="1160509.A0A3N4I571"/>
<feature type="active site" evidence="1">
    <location>
        <position position="23"/>
    </location>
</feature>
<dbReference type="InterPro" id="IPR036046">
    <property type="entry name" value="Acylphosphatase-like_dom_sf"/>
</dbReference>
<dbReference type="Gene3D" id="3.30.70.100">
    <property type="match status" value="1"/>
</dbReference>
<proteinExistence type="inferred from homology"/>
<evidence type="ECO:0000313" key="5">
    <source>
        <dbReference type="Proteomes" id="UP000275078"/>
    </source>
</evidence>
<evidence type="ECO:0000259" key="3">
    <source>
        <dbReference type="PROSITE" id="PS51160"/>
    </source>
</evidence>
<reference evidence="4 5" key="1">
    <citation type="journal article" date="2018" name="Nat. Ecol. Evol.">
        <title>Pezizomycetes genomes reveal the molecular basis of ectomycorrhizal truffle lifestyle.</title>
        <authorList>
            <person name="Murat C."/>
            <person name="Payen T."/>
            <person name="Noel B."/>
            <person name="Kuo A."/>
            <person name="Morin E."/>
            <person name="Chen J."/>
            <person name="Kohler A."/>
            <person name="Krizsan K."/>
            <person name="Balestrini R."/>
            <person name="Da Silva C."/>
            <person name="Montanini B."/>
            <person name="Hainaut M."/>
            <person name="Levati E."/>
            <person name="Barry K.W."/>
            <person name="Belfiori B."/>
            <person name="Cichocki N."/>
            <person name="Clum A."/>
            <person name="Dockter R.B."/>
            <person name="Fauchery L."/>
            <person name="Guy J."/>
            <person name="Iotti M."/>
            <person name="Le Tacon F."/>
            <person name="Lindquist E.A."/>
            <person name="Lipzen A."/>
            <person name="Malagnac F."/>
            <person name="Mello A."/>
            <person name="Molinier V."/>
            <person name="Miyauchi S."/>
            <person name="Poulain J."/>
            <person name="Riccioni C."/>
            <person name="Rubini A."/>
            <person name="Sitrit Y."/>
            <person name="Splivallo R."/>
            <person name="Traeger S."/>
            <person name="Wang M."/>
            <person name="Zifcakova L."/>
            <person name="Wipf D."/>
            <person name="Zambonelli A."/>
            <person name="Paolocci F."/>
            <person name="Nowrousian M."/>
            <person name="Ottonello S."/>
            <person name="Baldrian P."/>
            <person name="Spatafora J.W."/>
            <person name="Henrissat B."/>
            <person name="Nagy L.G."/>
            <person name="Aury J.M."/>
            <person name="Wincker P."/>
            <person name="Grigoriev I.V."/>
            <person name="Bonfante P."/>
            <person name="Martin F.M."/>
        </authorList>
    </citation>
    <scope>NUCLEOTIDE SEQUENCE [LARGE SCALE GENOMIC DNA]</scope>
    <source>
        <strain evidence="4 5">RN42</strain>
    </source>
</reference>
<dbReference type="PRINTS" id="PR00112">
    <property type="entry name" value="ACYLPHPHTASE"/>
</dbReference>
<dbReference type="PANTHER" id="PTHR47268">
    <property type="entry name" value="ACYLPHOSPHATASE"/>
    <property type="match status" value="1"/>
</dbReference>
<dbReference type="InterPro" id="IPR001792">
    <property type="entry name" value="Acylphosphatase-like_dom"/>
</dbReference>
<evidence type="ECO:0000256" key="1">
    <source>
        <dbReference type="PROSITE-ProRule" id="PRU00520"/>
    </source>
</evidence>
<evidence type="ECO:0000256" key="2">
    <source>
        <dbReference type="RuleBase" id="RU004168"/>
    </source>
</evidence>
<dbReference type="EC" id="3.6.1.7" evidence="1"/>
<feature type="domain" description="Acylphosphatase-like" evidence="3">
    <location>
        <begin position="8"/>
        <end position="95"/>
    </location>
</feature>
<keyword evidence="1" id="KW-0378">Hydrolase</keyword>
<dbReference type="PANTHER" id="PTHR47268:SF4">
    <property type="entry name" value="ACYLPHOSPHATASE"/>
    <property type="match status" value="1"/>
</dbReference>
<evidence type="ECO:0000313" key="4">
    <source>
        <dbReference type="EMBL" id="RPA79331.1"/>
    </source>
</evidence>
<dbReference type="AlphaFoldDB" id="A0A3N4I571"/>
<dbReference type="SUPFAM" id="SSF54975">
    <property type="entry name" value="Acylphosphatase/BLUF domain-like"/>
    <property type="match status" value="1"/>
</dbReference>
<dbReference type="GO" id="GO:0003998">
    <property type="term" value="F:acylphosphatase activity"/>
    <property type="evidence" value="ECO:0007669"/>
    <property type="project" value="UniProtKB-EC"/>
</dbReference>
<dbReference type="Pfam" id="PF00708">
    <property type="entry name" value="Acylphosphatase"/>
    <property type="match status" value="1"/>
</dbReference>
<dbReference type="PROSITE" id="PS51160">
    <property type="entry name" value="ACYLPHOSPHATASE_3"/>
    <property type="match status" value="1"/>
</dbReference>
<accession>A0A3N4I571</accession>
<protein>
    <recommendedName>
        <fullName evidence="1">acylphosphatase</fullName>
        <ecNumber evidence="1">3.6.1.7</ecNumber>
    </recommendedName>
</protein>
<organism evidence="4 5">
    <name type="scientific">Ascobolus immersus RN42</name>
    <dbReference type="NCBI Taxonomy" id="1160509"/>
    <lineage>
        <taxon>Eukaryota</taxon>
        <taxon>Fungi</taxon>
        <taxon>Dikarya</taxon>
        <taxon>Ascomycota</taxon>
        <taxon>Pezizomycotina</taxon>
        <taxon>Pezizomycetes</taxon>
        <taxon>Pezizales</taxon>
        <taxon>Ascobolaceae</taxon>
        <taxon>Ascobolus</taxon>
    </lineage>
</organism>
<gene>
    <name evidence="4" type="ORF">BJ508DRAFT_415971</name>
</gene>
<comment type="similarity">
    <text evidence="2">Belongs to the acylphosphatase family.</text>
</comment>
<dbReference type="EMBL" id="ML119700">
    <property type="protein sequence ID" value="RPA79331.1"/>
    <property type="molecule type" value="Genomic_DNA"/>
</dbReference>